<comment type="caution">
    <text evidence="1">The sequence shown here is derived from an EMBL/GenBank/DDBJ whole genome shotgun (WGS) entry which is preliminary data.</text>
</comment>
<keyword evidence="2" id="KW-1185">Reference proteome</keyword>
<protein>
    <submittedName>
        <fullName evidence="1">Uncharacterized protein</fullName>
    </submittedName>
</protein>
<dbReference type="EMBL" id="MTQA01000119">
    <property type="protein sequence ID" value="PNP77951.1"/>
    <property type="molecule type" value="Genomic_DNA"/>
</dbReference>
<organism evidence="1 2">
    <name type="scientific">Gibberella nygamai</name>
    <name type="common">Bean root rot disease fungus</name>
    <name type="synonym">Fusarium nygamai</name>
    <dbReference type="NCBI Taxonomy" id="42673"/>
    <lineage>
        <taxon>Eukaryota</taxon>
        <taxon>Fungi</taxon>
        <taxon>Dikarya</taxon>
        <taxon>Ascomycota</taxon>
        <taxon>Pezizomycotina</taxon>
        <taxon>Sordariomycetes</taxon>
        <taxon>Hypocreomycetidae</taxon>
        <taxon>Hypocreales</taxon>
        <taxon>Nectriaceae</taxon>
        <taxon>Fusarium</taxon>
        <taxon>Fusarium fujikuroi species complex</taxon>
    </lineage>
</organism>
<dbReference type="OrthoDB" id="5049812at2759"/>
<dbReference type="AlphaFoldDB" id="A0A2K0W6P9"/>
<sequence>MNGYSLNDLAVVRSHLSQLATRQLPRFPGSEPDAKQRRDYVEGFLSQCFPRENNEDTKQLLRKDATIIAANLLIEGGTRTVSVSRFEWETDKVFWDLWFLGLPPQSKPAWPWSRPPVPGFTETLSIVFSSLKQDYYRFGGLDINRASVPEEREGLQARPQTQATSIQVMEWNDMHYPLPAPVPTLRGRRKAWASLYPGVTPADPELPFTLVLPSVFDFWTFVWGPDGRDFNEIRERLLEERVEVAWRYDERVEGSEVNVECPVDTGKLPETSHALVVGPVVPQTVARGERLSNNCDPVNSEGVGRVWADIRTWYVACTSGQLTTMRSYLENMAEGRKGSGVHTIPGLPDGFKEVQSRNKQERKACEEAVTTILDNRGITVRVCAILKDWALSRKEGICLDVPERVNLAADLWRNRALTPEMKFQISELIATMKRDIKAELLRNSMRM</sequence>
<reference evidence="1 2" key="1">
    <citation type="submission" date="2017-06" db="EMBL/GenBank/DDBJ databases">
        <title>Genome of Fusarium nygamai isolate CS10214.</title>
        <authorList>
            <person name="Gardiner D.M."/>
            <person name="Obanor F."/>
            <person name="Kazan K."/>
        </authorList>
    </citation>
    <scope>NUCLEOTIDE SEQUENCE [LARGE SCALE GENOMIC DNA]</scope>
    <source>
        <strain evidence="1 2">CS10214</strain>
    </source>
</reference>
<evidence type="ECO:0000313" key="2">
    <source>
        <dbReference type="Proteomes" id="UP000236664"/>
    </source>
</evidence>
<dbReference type="Proteomes" id="UP000236664">
    <property type="component" value="Unassembled WGS sequence"/>
</dbReference>
<evidence type="ECO:0000313" key="1">
    <source>
        <dbReference type="EMBL" id="PNP77951.1"/>
    </source>
</evidence>
<name>A0A2K0W6P9_GIBNY</name>
<accession>A0A2K0W6P9</accession>
<proteinExistence type="predicted"/>
<gene>
    <name evidence="1" type="ORF">FNYG_08677</name>
</gene>